<name>F3ZZI2_MAHA5</name>
<organism evidence="1 2">
    <name type="scientific">Mahella australiensis (strain DSM 15567 / CIP 107919 / 50-1 BON)</name>
    <dbReference type="NCBI Taxonomy" id="697281"/>
    <lineage>
        <taxon>Bacteria</taxon>
        <taxon>Bacillati</taxon>
        <taxon>Bacillota</taxon>
        <taxon>Clostridia</taxon>
        <taxon>Thermoanaerobacterales</taxon>
        <taxon>Thermoanaerobacterales Family IV. Incertae Sedis</taxon>
        <taxon>Mahella</taxon>
    </lineage>
</organism>
<dbReference type="eggNOG" id="ENOG5032ZGT">
    <property type="taxonomic scope" value="Bacteria"/>
</dbReference>
<dbReference type="Pfam" id="PF13624">
    <property type="entry name" value="SurA_N_3"/>
    <property type="match status" value="1"/>
</dbReference>
<evidence type="ECO:0000313" key="1">
    <source>
        <dbReference type="EMBL" id="AEE96808.1"/>
    </source>
</evidence>
<gene>
    <name evidence="1" type="ordered locus">Mahau_1626</name>
</gene>
<protein>
    <recommendedName>
        <fullName evidence="3">SurA domain protein</fullName>
    </recommendedName>
</protein>
<evidence type="ECO:0008006" key="3">
    <source>
        <dbReference type="Google" id="ProtNLM"/>
    </source>
</evidence>
<dbReference type="KEGG" id="mas:Mahau_1626"/>
<dbReference type="OrthoDB" id="1729754at2"/>
<proteinExistence type="predicted"/>
<dbReference type="Proteomes" id="UP000008457">
    <property type="component" value="Chromosome"/>
</dbReference>
<dbReference type="EMBL" id="CP002360">
    <property type="protein sequence ID" value="AEE96808.1"/>
    <property type="molecule type" value="Genomic_DNA"/>
</dbReference>
<dbReference type="HOGENOM" id="CLU_1155323_0_0_9"/>
<dbReference type="SUPFAM" id="SSF109998">
    <property type="entry name" value="Triger factor/SurA peptide-binding domain-like"/>
    <property type="match status" value="1"/>
</dbReference>
<dbReference type="Gene3D" id="1.10.8.1040">
    <property type="match status" value="1"/>
</dbReference>
<keyword evidence="2" id="KW-1185">Reference proteome</keyword>
<reference evidence="1 2" key="2">
    <citation type="journal article" date="2011" name="Stand. Genomic Sci.">
        <title>Complete genome sequence of Mahella australiensis type strain (50-1 BON).</title>
        <authorList>
            <person name="Sikorski J."/>
            <person name="Teshima H."/>
            <person name="Nolan M."/>
            <person name="Lucas S."/>
            <person name="Hammon N."/>
            <person name="Deshpande S."/>
            <person name="Cheng J.F."/>
            <person name="Pitluck S."/>
            <person name="Liolios K."/>
            <person name="Pagani I."/>
            <person name="Ivanova N."/>
            <person name="Huntemann M."/>
            <person name="Mavromatis K."/>
            <person name="Ovchinikova G."/>
            <person name="Pati A."/>
            <person name="Tapia R."/>
            <person name="Han C."/>
            <person name="Goodwin L."/>
            <person name="Chen A."/>
            <person name="Palaniappan K."/>
            <person name="Land M."/>
            <person name="Hauser L."/>
            <person name="Ngatchou-Djao O.D."/>
            <person name="Rohde M."/>
            <person name="Pukall R."/>
            <person name="Spring S."/>
            <person name="Abt B."/>
            <person name="Goker M."/>
            <person name="Detter J.C."/>
            <person name="Woyke T."/>
            <person name="Bristow J."/>
            <person name="Markowitz V."/>
            <person name="Hugenholtz P."/>
            <person name="Eisen J.A."/>
            <person name="Kyrpides N.C."/>
            <person name="Klenk H.P."/>
            <person name="Lapidus A."/>
        </authorList>
    </citation>
    <scope>NUCLEOTIDE SEQUENCE [LARGE SCALE GENOMIC DNA]</scope>
    <source>
        <strain evidence="2">DSM 15567 / CIP 107919 / 50-1 BON</strain>
    </source>
</reference>
<evidence type="ECO:0000313" key="2">
    <source>
        <dbReference type="Proteomes" id="UP000008457"/>
    </source>
</evidence>
<accession>F3ZZI2</accession>
<dbReference type="InterPro" id="IPR027304">
    <property type="entry name" value="Trigger_fact/SurA_dom_sf"/>
</dbReference>
<reference evidence="2" key="1">
    <citation type="submission" date="2010-11" db="EMBL/GenBank/DDBJ databases">
        <title>The complete genome of Mahella australiensis DSM 15567.</title>
        <authorList>
            <consortium name="US DOE Joint Genome Institute (JGI-PGF)"/>
            <person name="Lucas S."/>
            <person name="Copeland A."/>
            <person name="Lapidus A."/>
            <person name="Bruce D."/>
            <person name="Goodwin L."/>
            <person name="Pitluck S."/>
            <person name="Kyrpides N."/>
            <person name="Mavromatis K."/>
            <person name="Pagani I."/>
            <person name="Ivanova N."/>
            <person name="Teshima H."/>
            <person name="Brettin T."/>
            <person name="Detter J.C."/>
            <person name="Han C."/>
            <person name="Tapia R."/>
            <person name="Land M."/>
            <person name="Hauser L."/>
            <person name="Markowitz V."/>
            <person name="Cheng J.-F."/>
            <person name="Hugenholtz P."/>
            <person name="Woyke T."/>
            <person name="Wu D."/>
            <person name="Spring S."/>
            <person name="Pukall R."/>
            <person name="Steenblock K."/>
            <person name="Schneider S."/>
            <person name="Klenk H.-P."/>
            <person name="Eisen J.A."/>
        </authorList>
    </citation>
    <scope>NUCLEOTIDE SEQUENCE [LARGE SCALE GENOMIC DNA]</scope>
    <source>
        <strain evidence="2">DSM 15567 / CIP 107919 / 50-1 BON</strain>
    </source>
</reference>
<dbReference type="RefSeq" id="WP_013781236.1">
    <property type="nucleotide sequence ID" value="NC_015520.1"/>
</dbReference>
<sequence>MLKKRSSIIVITIVVVIFIAFLAINTGFAEDIWSYIGKQAASIRGQKSDVTIATVGNTRITQKDLDLAMLMREKTYELQSKEIKESILKDPSIKEELQNVMPEQPTKEKVLNSLIEKEILYQEAVKRNCDVSLNEAKKYLEDNKKTYDDILSGKLTVVDKNAAVEAYTNMEDFAKGMGMSVEEYMEYLAPTVQKELSIAKLQQSILQSASIDIRDNPQKAEEYFNKQKEEIKKNYDVKYSEDAKKILEN</sequence>
<dbReference type="AlphaFoldDB" id="F3ZZI2"/>